<dbReference type="InterPro" id="IPR001367">
    <property type="entry name" value="Fe_dep_repressor"/>
</dbReference>
<keyword evidence="6" id="KW-0408">Iron</keyword>
<dbReference type="SUPFAM" id="SSF47979">
    <property type="entry name" value="Iron-dependent repressor protein, dimerization domain"/>
    <property type="match status" value="1"/>
</dbReference>
<dbReference type="InterPro" id="IPR036390">
    <property type="entry name" value="WH_DNA-bd_sf"/>
</dbReference>
<name>A0A511DM02_9PSEU</name>
<dbReference type="InterPro" id="IPR022687">
    <property type="entry name" value="HTH_DTXR"/>
</dbReference>
<dbReference type="Pfam" id="PF02742">
    <property type="entry name" value="Fe_dep_repr_C"/>
    <property type="match status" value="1"/>
</dbReference>
<dbReference type="PANTHER" id="PTHR33238:SF11">
    <property type="entry name" value="TRANSCRIPTIONAL REGULATOR MNTR"/>
    <property type="match status" value="1"/>
</dbReference>
<keyword evidence="9" id="KW-0010">Activator</keyword>
<dbReference type="RefSeq" id="WP_147111576.1">
    <property type="nucleotide sequence ID" value="NZ_BJVJ01000053.1"/>
</dbReference>
<evidence type="ECO:0000256" key="11">
    <source>
        <dbReference type="ARBA" id="ARBA00023211"/>
    </source>
</evidence>
<gene>
    <name evidence="14" type="ORF">PSU4_43710</name>
</gene>
<evidence type="ECO:0000259" key="13">
    <source>
        <dbReference type="PROSITE" id="PS50944"/>
    </source>
</evidence>
<dbReference type="Pfam" id="PF01325">
    <property type="entry name" value="Fe_dep_repress"/>
    <property type="match status" value="1"/>
</dbReference>
<evidence type="ECO:0000256" key="7">
    <source>
        <dbReference type="ARBA" id="ARBA00023015"/>
    </source>
</evidence>
<dbReference type="FunFam" id="1.10.60.10:FF:000004">
    <property type="entry name" value="DtxR family transcriptional regulator"/>
    <property type="match status" value="1"/>
</dbReference>
<dbReference type="Proteomes" id="UP000321685">
    <property type="component" value="Unassembled WGS sequence"/>
</dbReference>
<organism evidence="14 15">
    <name type="scientific">Pseudonocardia sulfidoxydans NBRC 16205</name>
    <dbReference type="NCBI Taxonomy" id="1223511"/>
    <lineage>
        <taxon>Bacteria</taxon>
        <taxon>Bacillati</taxon>
        <taxon>Actinomycetota</taxon>
        <taxon>Actinomycetes</taxon>
        <taxon>Pseudonocardiales</taxon>
        <taxon>Pseudonocardiaceae</taxon>
        <taxon>Pseudonocardia</taxon>
    </lineage>
</organism>
<comment type="subunit">
    <text evidence="3">Homodimer.</text>
</comment>
<reference evidence="14 15" key="1">
    <citation type="submission" date="2019-07" db="EMBL/GenBank/DDBJ databases">
        <title>Whole genome shotgun sequence of Pseudonocardia sulfidoxydans NBRC 16205.</title>
        <authorList>
            <person name="Hosoyama A."/>
            <person name="Uohara A."/>
            <person name="Ohji S."/>
            <person name="Ichikawa N."/>
        </authorList>
    </citation>
    <scope>NUCLEOTIDE SEQUENCE [LARGE SCALE GENOMIC DNA]</scope>
    <source>
        <strain evidence="14 15">NBRC 16205</strain>
    </source>
</reference>
<dbReference type="GO" id="GO:0003677">
    <property type="term" value="F:DNA binding"/>
    <property type="evidence" value="ECO:0007669"/>
    <property type="project" value="UniProtKB-KW"/>
</dbReference>
<keyword evidence="11" id="KW-0464">Manganese</keyword>
<keyword evidence="8" id="KW-0238">DNA-binding</keyword>
<sequence>MSESAATENYLKVLWTAGEWSDEPVTVSRLAGRLGLAASSVSEVVRRLTERGLVAHARYGTIELTDDGRRIALATVRKHRLIETFLVEYLGYTWDEVHEEADVLEHAVSDTFVERLAARLGEPDRDPHGDPIPNADGTVPDEAELTLDVVAEGARVRVVRVSDTDPLMLRHLDRLGIALGSVLRVTERHDTAGTIEVVHGPGALVLGVPAARAIRVAVIG</sequence>
<evidence type="ECO:0000256" key="1">
    <source>
        <dbReference type="ARBA" id="ARBA00004496"/>
    </source>
</evidence>
<evidence type="ECO:0000313" key="15">
    <source>
        <dbReference type="Proteomes" id="UP000321685"/>
    </source>
</evidence>
<comment type="caution">
    <text evidence="14">The sequence shown here is derived from an EMBL/GenBank/DDBJ whole genome shotgun (WGS) entry which is preliminary data.</text>
</comment>
<evidence type="ECO:0000256" key="12">
    <source>
        <dbReference type="ARBA" id="ARBA00032593"/>
    </source>
</evidence>
<dbReference type="InterPro" id="IPR036388">
    <property type="entry name" value="WH-like_DNA-bd_sf"/>
</dbReference>
<dbReference type="Pfam" id="PF04023">
    <property type="entry name" value="FeoA"/>
    <property type="match status" value="1"/>
</dbReference>
<dbReference type="EMBL" id="BJVJ01000053">
    <property type="protein sequence ID" value="GEL25417.1"/>
    <property type="molecule type" value="Genomic_DNA"/>
</dbReference>
<comment type="similarity">
    <text evidence="2">Belongs to the DtxR/MntR family.</text>
</comment>
<dbReference type="GO" id="GO:0045892">
    <property type="term" value="P:negative regulation of DNA-templated transcription"/>
    <property type="evidence" value="ECO:0007669"/>
    <property type="project" value="TreeGrafter"/>
</dbReference>
<evidence type="ECO:0000256" key="4">
    <source>
        <dbReference type="ARBA" id="ARBA00022490"/>
    </source>
</evidence>
<dbReference type="InterPro" id="IPR022689">
    <property type="entry name" value="Iron_dep_repressor"/>
</dbReference>
<dbReference type="Gene3D" id="1.10.10.10">
    <property type="entry name" value="Winged helix-like DNA-binding domain superfamily/Winged helix DNA-binding domain"/>
    <property type="match status" value="1"/>
</dbReference>
<keyword evidence="4" id="KW-0963">Cytoplasm</keyword>
<dbReference type="PANTHER" id="PTHR33238">
    <property type="entry name" value="IRON (METAL) DEPENDENT REPRESSOR, DTXR FAMILY"/>
    <property type="match status" value="1"/>
</dbReference>
<evidence type="ECO:0000313" key="14">
    <source>
        <dbReference type="EMBL" id="GEL25417.1"/>
    </source>
</evidence>
<proteinExistence type="inferred from homology"/>
<keyword evidence="5" id="KW-0678">Repressor</keyword>
<dbReference type="GO" id="GO:0046914">
    <property type="term" value="F:transition metal ion binding"/>
    <property type="evidence" value="ECO:0007669"/>
    <property type="project" value="InterPro"/>
</dbReference>
<evidence type="ECO:0000256" key="2">
    <source>
        <dbReference type="ARBA" id="ARBA00007871"/>
    </source>
</evidence>
<keyword evidence="7" id="KW-0805">Transcription regulation</keyword>
<protein>
    <recommendedName>
        <fullName evidence="12">Manganese transport regulator</fullName>
    </recommendedName>
</protein>
<evidence type="ECO:0000256" key="9">
    <source>
        <dbReference type="ARBA" id="ARBA00023159"/>
    </source>
</evidence>
<dbReference type="SUPFAM" id="SSF50037">
    <property type="entry name" value="C-terminal domain of transcriptional repressors"/>
    <property type="match status" value="1"/>
</dbReference>
<evidence type="ECO:0000256" key="10">
    <source>
        <dbReference type="ARBA" id="ARBA00023163"/>
    </source>
</evidence>
<dbReference type="SMART" id="SM00899">
    <property type="entry name" value="FeoA"/>
    <property type="match status" value="1"/>
</dbReference>
<dbReference type="GO" id="GO:0003700">
    <property type="term" value="F:DNA-binding transcription factor activity"/>
    <property type="evidence" value="ECO:0007669"/>
    <property type="project" value="InterPro"/>
</dbReference>
<dbReference type="OrthoDB" id="9791355at2"/>
<keyword evidence="10" id="KW-0804">Transcription</keyword>
<dbReference type="GO" id="GO:0046983">
    <property type="term" value="F:protein dimerization activity"/>
    <property type="evidence" value="ECO:0007669"/>
    <property type="project" value="InterPro"/>
</dbReference>
<comment type="subcellular location">
    <subcellularLocation>
        <location evidence="1">Cytoplasm</location>
    </subcellularLocation>
</comment>
<keyword evidence="15" id="KW-1185">Reference proteome</keyword>
<dbReference type="GO" id="GO:0005737">
    <property type="term" value="C:cytoplasm"/>
    <property type="evidence" value="ECO:0007669"/>
    <property type="project" value="UniProtKB-SubCell"/>
</dbReference>
<dbReference type="AlphaFoldDB" id="A0A511DM02"/>
<dbReference type="Gene3D" id="2.30.30.90">
    <property type="match status" value="1"/>
</dbReference>
<dbReference type="SMART" id="SM00529">
    <property type="entry name" value="HTH_DTXR"/>
    <property type="match status" value="1"/>
</dbReference>
<feature type="domain" description="HTH dtxR-type" evidence="13">
    <location>
        <begin position="1"/>
        <end position="65"/>
    </location>
</feature>
<dbReference type="InterPro" id="IPR050536">
    <property type="entry name" value="DtxR_MntR_Metal-Reg"/>
</dbReference>
<evidence type="ECO:0000256" key="3">
    <source>
        <dbReference type="ARBA" id="ARBA00011738"/>
    </source>
</evidence>
<dbReference type="InterPro" id="IPR038157">
    <property type="entry name" value="FeoA_core_dom"/>
</dbReference>
<accession>A0A511DM02</accession>
<evidence type="ECO:0000256" key="6">
    <source>
        <dbReference type="ARBA" id="ARBA00023004"/>
    </source>
</evidence>
<dbReference type="InterPro" id="IPR036421">
    <property type="entry name" value="Fe_dep_repressor_sf"/>
</dbReference>
<dbReference type="InterPro" id="IPR007167">
    <property type="entry name" value="Fe-transptr_FeoA-like"/>
</dbReference>
<dbReference type="InterPro" id="IPR008988">
    <property type="entry name" value="Transcriptional_repressor_C"/>
</dbReference>
<dbReference type="PROSITE" id="PS50944">
    <property type="entry name" value="HTH_DTXR"/>
    <property type="match status" value="1"/>
</dbReference>
<dbReference type="SUPFAM" id="SSF46785">
    <property type="entry name" value="Winged helix' DNA-binding domain"/>
    <property type="match status" value="1"/>
</dbReference>
<evidence type="ECO:0000256" key="5">
    <source>
        <dbReference type="ARBA" id="ARBA00022491"/>
    </source>
</evidence>
<evidence type="ECO:0000256" key="8">
    <source>
        <dbReference type="ARBA" id="ARBA00023125"/>
    </source>
</evidence>
<dbReference type="Gene3D" id="1.10.60.10">
    <property type="entry name" value="Iron dependent repressor, metal binding and dimerisation domain"/>
    <property type="match status" value="1"/>
</dbReference>